<name>A0A9D7F9P4_9RHOO</name>
<reference evidence="1" key="1">
    <citation type="submission" date="2020-10" db="EMBL/GenBank/DDBJ databases">
        <title>Connecting structure to function with the recovery of over 1000 high-quality activated sludge metagenome-assembled genomes encoding full-length rRNA genes using long-read sequencing.</title>
        <authorList>
            <person name="Singleton C.M."/>
            <person name="Petriglieri F."/>
            <person name="Kristensen J.M."/>
            <person name="Kirkegaard R.H."/>
            <person name="Michaelsen T.Y."/>
            <person name="Andersen M.H."/>
            <person name="Karst S.M."/>
            <person name="Dueholm M.S."/>
            <person name="Nielsen P.H."/>
            <person name="Albertsen M."/>
        </authorList>
    </citation>
    <scope>NUCLEOTIDE SEQUENCE</scope>
    <source>
        <strain evidence="1">EsbW_18-Q3-R4-48_MAXAC.044</strain>
    </source>
</reference>
<dbReference type="EMBL" id="JADJNC010000048">
    <property type="protein sequence ID" value="MBK7424780.1"/>
    <property type="molecule type" value="Genomic_DNA"/>
</dbReference>
<comment type="caution">
    <text evidence="1">The sequence shown here is derived from an EMBL/GenBank/DDBJ whole genome shotgun (WGS) entry which is preliminary data.</text>
</comment>
<evidence type="ECO:0000313" key="2">
    <source>
        <dbReference type="Proteomes" id="UP000886602"/>
    </source>
</evidence>
<dbReference type="AlphaFoldDB" id="A0A9D7F9P4"/>
<gene>
    <name evidence="1" type="ORF">IPJ48_17790</name>
</gene>
<organism evidence="1 2">
    <name type="scientific">Candidatus Propionivibrio dominans</name>
    <dbReference type="NCBI Taxonomy" id="2954373"/>
    <lineage>
        <taxon>Bacteria</taxon>
        <taxon>Pseudomonadati</taxon>
        <taxon>Pseudomonadota</taxon>
        <taxon>Betaproteobacteria</taxon>
        <taxon>Rhodocyclales</taxon>
        <taxon>Rhodocyclaceae</taxon>
        <taxon>Propionivibrio</taxon>
    </lineage>
</organism>
<evidence type="ECO:0000313" key="1">
    <source>
        <dbReference type="EMBL" id="MBK7424780.1"/>
    </source>
</evidence>
<protein>
    <submittedName>
        <fullName evidence="1">Uncharacterized protein</fullName>
    </submittedName>
</protein>
<sequence>MNGQILCFTIVKFDRTFVYDLDEKLWHEWSSNDAGNHVAFNCNHHADRQDGLVYLQDISDGNVYQFDPEHYTDDDDGNILVDITTAKYDMDTLNYKFMSYCAPISDLYSEDNSIDLRWSDNDYQTWSNTVTIDLNEVLPKQTQLGAFRRRAFNIKHASDNPLRLESLEVVYTEGTH</sequence>
<dbReference type="Proteomes" id="UP000886602">
    <property type="component" value="Unassembled WGS sequence"/>
</dbReference>
<accession>A0A9D7F9P4</accession>
<proteinExistence type="predicted"/>